<evidence type="ECO:0000259" key="6">
    <source>
        <dbReference type="PROSITE" id="PS50850"/>
    </source>
</evidence>
<dbReference type="InterPro" id="IPR011701">
    <property type="entry name" value="MFS"/>
</dbReference>
<protein>
    <recommendedName>
        <fullName evidence="6">Major facilitator superfamily (MFS) profile domain-containing protein</fullName>
    </recommendedName>
</protein>
<comment type="caution">
    <text evidence="7">The sequence shown here is derived from an EMBL/GenBank/DDBJ whole genome shotgun (WGS) entry which is preliminary data.</text>
</comment>
<feature type="transmembrane region" description="Helical" evidence="5">
    <location>
        <begin position="135"/>
        <end position="155"/>
    </location>
</feature>
<keyword evidence="3 5" id="KW-1133">Transmembrane helix</keyword>
<dbReference type="PROSITE" id="PS50850">
    <property type="entry name" value="MFS"/>
    <property type="match status" value="1"/>
</dbReference>
<reference evidence="7 8" key="1">
    <citation type="submission" date="2018-06" db="EMBL/GenBank/DDBJ databases">
        <title>Genome Sequence of the Brown Rot Fungal Pathogen Monilinia fructigena.</title>
        <authorList>
            <person name="Landi L."/>
            <person name="De Miccolis Angelini R.M."/>
            <person name="Pollastro S."/>
            <person name="Abate D."/>
            <person name="Faretra F."/>
            <person name="Romanazzi G."/>
        </authorList>
    </citation>
    <scope>NUCLEOTIDE SEQUENCE [LARGE SCALE GENOMIC DNA]</scope>
    <source>
        <strain evidence="7 8">Mfrg269</strain>
    </source>
</reference>
<dbReference type="InterPro" id="IPR020846">
    <property type="entry name" value="MFS_dom"/>
</dbReference>
<dbReference type="OrthoDB" id="5215911at2759"/>
<dbReference type="InterPro" id="IPR036259">
    <property type="entry name" value="MFS_trans_sf"/>
</dbReference>
<evidence type="ECO:0000256" key="5">
    <source>
        <dbReference type="SAM" id="Phobius"/>
    </source>
</evidence>
<organism evidence="7 8">
    <name type="scientific">Monilinia fructigena</name>
    <dbReference type="NCBI Taxonomy" id="38457"/>
    <lineage>
        <taxon>Eukaryota</taxon>
        <taxon>Fungi</taxon>
        <taxon>Dikarya</taxon>
        <taxon>Ascomycota</taxon>
        <taxon>Pezizomycotina</taxon>
        <taxon>Leotiomycetes</taxon>
        <taxon>Helotiales</taxon>
        <taxon>Sclerotiniaceae</taxon>
        <taxon>Monilinia</taxon>
    </lineage>
</organism>
<evidence type="ECO:0000313" key="8">
    <source>
        <dbReference type="Proteomes" id="UP000249056"/>
    </source>
</evidence>
<evidence type="ECO:0000256" key="3">
    <source>
        <dbReference type="ARBA" id="ARBA00022989"/>
    </source>
</evidence>
<dbReference type="Pfam" id="PF07690">
    <property type="entry name" value="MFS_1"/>
    <property type="match status" value="1"/>
</dbReference>
<comment type="subcellular location">
    <subcellularLocation>
        <location evidence="1">Membrane</location>
        <topology evidence="1">Multi-pass membrane protein</topology>
    </subcellularLocation>
</comment>
<sequence>MFGDYIEAFDSNLVDVVQFTGVAILVLGFSNFIWVPIQNFYGRRPVLIFSSAVCFASSVWRARANSYGSFMGACVLNGLGAGPAETAQPTIIADIMFLHERGRYNTLYFFVYFGSLTAGPIISGPMAKYVGWRSFWWFNTGVLGFVTLACIFFFPETRYSRTTERVQSIVSSSPLKASTEQVEEKKVSALRENINQDLERAAAPIASHPNIEPDTVITKTQTHRDPWLHRGKALKAAMEAFPIP</sequence>
<evidence type="ECO:0000256" key="2">
    <source>
        <dbReference type="ARBA" id="ARBA00022692"/>
    </source>
</evidence>
<feature type="transmembrane region" description="Helical" evidence="5">
    <location>
        <begin position="16"/>
        <end position="35"/>
    </location>
</feature>
<proteinExistence type="predicted"/>
<dbReference type="AlphaFoldDB" id="A0A395IJE1"/>
<dbReference type="PANTHER" id="PTHR23502:SF149">
    <property type="entry name" value="TRANSPORTER, PUTATIVE-RELATED"/>
    <property type="match status" value="1"/>
</dbReference>
<keyword evidence="4 5" id="KW-0472">Membrane</keyword>
<feature type="transmembrane region" description="Helical" evidence="5">
    <location>
        <begin position="106"/>
        <end position="123"/>
    </location>
</feature>
<dbReference type="Gene3D" id="1.20.1250.20">
    <property type="entry name" value="MFS general substrate transporter like domains"/>
    <property type="match status" value="1"/>
</dbReference>
<keyword evidence="2 5" id="KW-0812">Transmembrane</keyword>
<keyword evidence="8" id="KW-1185">Reference proteome</keyword>
<evidence type="ECO:0000256" key="1">
    <source>
        <dbReference type="ARBA" id="ARBA00004141"/>
    </source>
</evidence>
<feature type="domain" description="Major facilitator superfamily (MFS) profile" evidence="6">
    <location>
        <begin position="1"/>
        <end position="244"/>
    </location>
</feature>
<name>A0A395IJE1_9HELO</name>
<dbReference type="Proteomes" id="UP000249056">
    <property type="component" value="Unassembled WGS sequence"/>
</dbReference>
<evidence type="ECO:0000313" key="7">
    <source>
        <dbReference type="EMBL" id="RAL59453.1"/>
    </source>
</evidence>
<dbReference type="GO" id="GO:0022857">
    <property type="term" value="F:transmembrane transporter activity"/>
    <property type="evidence" value="ECO:0007669"/>
    <property type="project" value="InterPro"/>
</dbReference>
<gene>
    <name evidence="7" type="ORF">DID88_006826</name>
</gene>
<dbReference type="SUPFAM" id="SSF103473">
    <property type="entry name" value="MFS general substrate transporter"/>
    <property type="match status" value="1"/>
</dbReference>
<dbReference type="PANTHER" id="PTHR23502">
    <property type="entry name" value="MAJOR FACILITATOR SUPERFAMILY"/>
    <property type="match status" value="1"/>
</dbReference>
<accession>A0A395IJE1</accession>
<evidence type="ECO:0000256" key="4">
    <source>
        <dbReference type="ARBA" id="ARBA00023136"/>
    </source>
</evidence>
<dbReference type="EMBL" id="QKRW01000053">
    <property type="protein sequence ID" value="RAL59453.1"/>
    <property type="molecule type" value="Genomic_DNA"/>
</dbReference>
<dbReference type="GO" id="GO:0005886">
    <property type="term" value="C:plasma membrane"/>
    <property type="evidence" value="ECO:0007669"/>
    <property type="project" value="TreeGrafter"/>
</dbReference>